<dbReference type="SMART" id="SM01387">
    <property type="entry name" value="Ribosomal_S15"/>
    <property type="match status" value="1"/>
</dbReference>
<evidence type="ECO:0000313" key="5">
    <source>
        <dbReference type="Proteomes" id="UP000070457"/>
    </source>
</evidence>
<dbReference type="AlphaFoldDB" id="A0A136LZI8"/>
<comment type="caution">
    <text evidence="4">The sequence shown here is derived from an EMBL/GenBank/DDBJ whole genome shotgun (WGS) entry which is preliminary data.</text>
</comment>
<keyword evidence="1 3" id="KW-0689">Ribosomal protein</keyword>
<dbReference type="GO" id="GO:0006412">
    <property type="term" value="P:translation"/>
    <property type="evidence" value="ECO:0007669"/>
    <property type="project" value="InterPro"/>
</dbReference>
<dbReference type="GO" id="GO:0005840">
    <property type="term" value="C:ribosome"/>
    <property type="evidence" value="ECO:0007669"/>
    <property type="project" value="UniProtKB-KW"/>
</dbReference>
<dbReference type="EMBL" id="JYNZ01000003">
    <property type="protein sequence ID" value="KXK27057.1"/>
    <property type="molecule type" value="Genomic_DNA"/>
</dbReference>
<dbReference type="Gene3D" id="1.10.287.10">
    <property type="entry name" value="S15/NS1, RNA-binding"/>
    <property type="match status" value="1"/>
</dbReference>
<dbReference type="STRING" id="1617426.TR69_WS6001001083"/>
<comment type="similarity">
    <text evidence="3">Belongs to the universal ribosomal protein uS15 family.</text>
</comment>
<keyword evidence="2 3" id="KW-0687">Ribonucleoprotein</keyword>
<reference evidence="4 5" key="1">
    <citation type="submission" date="2015-02" db="EMBL/GenBank/DDBJ databases">
        <title>Improved understanding of the partial-nitritation anammox process through 23 genomes representing the majority of the microbial community.</title>
        <authorList>
            <person name="Speth D.R."/>
            <person name="In T Zandt M."/>
            <person name="Guerrero Cruz S."/>
            <person name="Jetten M.S."/>
            <person name="Dutilh B.E."/>
        </authorList>
    </citation>
    <scope>NUCLEOTIDE SEQUENCE [LARGE SCALE GENOMIC DNA]</scope>
    <source>
        <strain evidence="4">OLB20</strain>
    </source>
</reference>
<dbReference type="GO" id="GO:0003735">
    <property type="term" value="F:structural constituent of ribosome"/>
    <property type="evidence" value="ECO:0007669"/>
    <property type="project" value="InterPro"/>
</dbReference>
<dbReference type="Pfam" id="PF00312">
    <property type="entry name" value="Ribosomal_S15"/>
    <property type="match status" value="1"/>
</dbReference>
<organism evidence="4 5">
    <name type="scientific">candidate division WS6 bacterium OLB20</name>
    <dbReference type="NCBI Taxonomy" id="1617426"/>
    <lineage>
        <taxon>Bacteria</taxon>
        <taxon>Candidatus Dojkabacteria</taxon>
    </lineage>
</organism>
<accession>A0A136LZI8</accession>
<sequence length="95" mass="10678">MALSNEKKQEIIAKFRTSDSDTGSPQVQIALLTAKIDDLAPTLRSTKKTTTHAVVCLEWLDSADGCSPTLSTKKAKRRLKSLKRHLAFLKPDWYY</sequence>
<name>A0A136LZI8_9BACT</name>
<dbReference type="PATRIC" id="fig|1617426.3.peg.1070"/>
<evidence type="ECO:0000256" key="2">
    <source>
        <dbReference type="ARBA" id="ARBA00023274"/>
    </source>
</evidence>
<gene>
    <name evidence="4" type="primary">rpsO</name>
    <name evidence="4" type="ORF">TR69_WS6001001083</name>
</gene>
<dbReference type="SUPFAM" id="SSF47060">
    <property type="entry name" value="S15/NS1 RNA-binding domain"/>
    <property type="match status" value="1"/>
</dbReference>
<evidence type="ECO:0000256" key="3">
    <source>
        <dbReference type="RuleBase" id="RU003919"/>
    </source>
</evidence>
<evidence type="ECO:0000313" key="4">
    <source>
        <dbReference type="EMBL" id="KXK27057.1"/>
    </source>
</evidence>
<dbReference type="GO" id="GO:1990904">
    <property type="term" value="C:ribonucleoprotein complex"/>
    <property type="evidence" value="ECO:0007669"/>
    <property type="project" value="UniProtKB-KW"/>
</dbReference>
<protein>
    <submittedName>
        <fullName evidence="4">30S ribosomal protein S15</fullName>
    </submittedName>
</protein>
<dbReference type="InterPro" id="IPR009068">
    <property type="entry name" value="uS15_NS1_RNA-bd_sf"/>
</dbReference>
<proteinExistence type="inferred from homology"/>
<dbReference type="InterPro" id="IPR000589">
    <property type="entry name" value="Ribosomal_uS15"/>
</dbReference>
<evidence type="ECO:0000256" key="1">
    <source>
        <dbReference type="ARBA" id="ARBA00022980"/>
    </source>
</evidence>
<dbReference type="Proteomes" id="UP000070457">
    <property type="component" value="Unassembled WGS sequence"/>
</dbReference>